<dbReference type="OrthoDB" id="8576060at2"/>
<feature type="transmembrane region" description="Helical" evidence="5">
    <location>
        <begin position="130"/>
        <end position="150"/>
    </location>
</feature>
<comment type="caution">
    <text evidence="7">The sequence shown here is derived from an EMBL/GenBank/DDBJ whole genome shotgun (WGS) entry which is preliminary data.</text>
</comment>
<dbReference type="GO" id="GO:0016020">
    <property type="term" value="C:membrane"/>
    <property type="evidence" value="ECO:0007669"/>
    <property type="project" value="UniProtKB-SubCell"/>
</dbReference>
<dbReference type="InterPro" id="IPR051533">
    <property type="entry name" value="WaaL-like"/>
</dbReference>
<evidence type="ECO:0000256" key="5">
    <source>
        <dbReference type="SAM" id="Phobius"/>
    </source>
</evidence>
<feature type="transmembrane region" description="Helical" evidence="5">
    <location>
        <begin position="12"/>
        <end position="32"/>
    </location>
</feature>
<dbReference type="EMBL" id="SLXH01000024">
    <property type="protein sequence ID" value="TCP15421.1"/>
    <property type="molecule type" value="Genomic_DNA"/>
</dbReference>
<sequence length="408" mass="44164">MVPGLALWLPSGYSWGAVLLLLCSLATVPAWWRRPAGAARTGAWALVAAITLMGLVWALDVDAGHGLRHLDRASKYLLAVPCLFYLLVYPPPARALWWGLAVGATGSGLLALYQADVLGVGRVAGFTNAIQYGNLSLALGVMCGLVLCAMGGVLRRWAVAGLALGLLLGLLGSLLSMSRGGWLALGLSLPLWLALLWRWGHRRTLWRAAGLCALAAAAALVLQGPELSQRWGTARAEVLDYARHGQAGSSVGQRLDHWRLAWAMGWDKPWTGWGRTGYVLEKQRRVAAGQAHPFVLQFDHGHNEALDLFAKRGLPGVLALLVLYAVPWAIFWPTRRRLAADLHRPEGTALALRLVGLALPVLYLGFGLTQAFLAHNSGNMFYLFMVMLVFAALYAPCAHAPDRGRLRT</sequence>
<gene>
    <name evidence="7" type="ORF">EV674_1248</name>
</gene>
<feature type="domain" description="O-antigen ligase-related" evidence="6">
    <location>
        <begin position="165"/>
        <end position="321"/>
    </location>
</feature>
<keyword evidence="8" id="KW-1185">Reference proteome</keyword>
<proteinExistence type="predicted"/>
<comment type="subcellular location">
    <subcellularLocation>
        <location evidence="1">Membrane</location>
        <topology evidence="1">Multi-pass membrane protein</topology>
    </subcellularLocation>
</comment>
<evidence type="ECO:0000256" key="2">
    <source>
        <dbReference type="ARBA" id="ARBA00022692"/>
    </source>
</evidence>
<feature type="transmembrane region" description="Helical" evidence="5">
    <location>
        <begin position="73"/>
        <end position="89"/>
    </location>
</feature>
<dbReference type="InterPro" id="IPR007016">
    <property type="entry name" value="O-antigen_ligase-rel_domated"/>
</dbReference>
<feature type="transmembrane region" description="Helical" evidence="5">
    <location>
        <begin position="157"/>
        <end position="175"/>
    </location>
</feature>
<evidence type="ECO:0000256" key="1">
    <source>
        <dbReference type="ARBA" id="ARBA00004141"/>
    </source>
</evidence>
<organism evidence="7 8">
    <name type="scientific">Simplicispira metamorpha</name>
    <dbReference type="NCBI Taxonomy" id="80881"/>
    <lineage>
        <taxon>Bacteria</taxon>
        <taxon>Pseudomonadati</taxon>
        <taxon>Pseudomonadota</taxon>
        <taxon>Betaproteobacteria</taxon>
        <taxon>Burkholderiales</taxon>
        <taxon>Comamonadaceae</taxon>
        <taxon>Simplicispira</taxon>
    </lineage>
</organism>
<reference evidence="7 8" key="1">
    <citation type="submission" date="2019-03" db="EMBL/GenBank/DDBJ databases">
        <title>Genomic Encyclopedia of Type Strains, Phase IV (KMG-IV): sequencing the most valuable type-strain genomes for metagenomic binning, comparative biology and taxonomic classification.</title>
        <authorList>
            <person name="Goeker M."/>
        </authorList>
    </citation>
    <scope>NUCLEOTIDE SEQUENCE [LARGE SCALE GENOMIC DNA]</scope>
    <source>
        <strain evidence="7 8">DSM 1837</strain>
    </source>
</reference>
<name>A0A4R2N4K5_9BURK</name>
<keyword evidence="4 5" id="KW-0472">Membrane</keyword>
<evidence type="ECO:0000313" key="8">
    <source>
        <dbReference type="Proteomes" id="UP000295182"/>
    </source>
</evidence>
<keyword evidence="2 5" id="KW-0812">Transmembrane</keyword>
<accession>A0A4R2N4K5</accession>
<evidence type="ECO:0000256" key="3">
    <source>
        <dbReference type="ARBA" id="ARBA00022989"/>
    </source>
</evidence>
<dbReference type="AlphaFoldDB" id="A0A4R2N4K5"/>
<feature type="transmembrane region" description="Helical" evidence="5">
    <location>
        <begin position="380"/>
        <end position="397"/>
    </location>
</feature>
<keyword evidence="7" id="KW-0436">Ligase</keyword>
<feature type="transmembrane region" description="Helical" evidence="5">
    <location>
        <begin position="204"/>
        <end position="222"/>
    </location>
</feature>
<feature type="transmembrane region" description="Helical" evidence="5">
    <location>
        <begin position="44"/>
        <end position="61"/>
    </location>
</feature>
<feature type="transmembrane region" description="Helical" evidence="5">
    <location>
        <begin position="313"/>
        <end position="333"/>
    </location>
</feature>
<evidence type="ECO:0000313" key="7">
    <source>
        <dbReference type="EMBL" id="TCP15421.1"/>
    </source>
</evidence>
<feature type="transmembrane region" description="Helical" evidence="5">
    <location>
        <begin position="354"/>
        <end position="374"/>
    </location>
</feature>
<dbReference type="Proteomes" id="UP000295182">
    <property type="component" value="Unassembled WGS sequence"/>
</dbReference>
<dbReference type="PANTHER" id="PTHR37422">
    <property type="entry name" value="TEICHURONIC ACID BIOSYNTHESIS PROTEIN TUAE"/>
    <property type="match status" value="1"/>
</dbReference>
<feature type="transmembrane region" description="Helical" evidence="5">
    <location>
        <begin position="96"/>
        <end position="115"/>
    </location>
</feature>
<protein>
    <submittedName>
        <fullName evidence="7">O-antigen ligase</fullName>
    </submittedName>
</protein>
<feature type="transmembrane region" description="Helical" evidence="5">
    <location>
        <begin position="181"/>
        <end position="197"/>
    </location>
</feature>
<dbReference type="PANTHER" id="PTHR37422:SF13">
    <property type="entry name" value="LIPOPOLYSACCHARIDE BIOSYNTHESIS PROTEIN PA4999-RELATED"/>
    <property type="match status" value="1"/>
</dbReference>
<dbReference type="Pfam" id="PF04932">
    <property type="entry name" value="Wzy_C"/>
    <property type="match status" value="1"/>
</dbReference>
<evidence type="ECO:0000259" key="6">
    <source>
        <dbReference type="Pfam" id="PF04932"/>
    </source>
</evidence>
<keyword evidence="3 5" id="KW-1133">Transmembrane helix</keyword>
<evidence type="ECO:0000256" key="4">
    <source>
        <dbReference type="ARBA" id="ARBA00023136"/>
    </source>
</evidence>
<dbReference type="GO" id="GO:0016874">
    <property type="term" value="F:ligase activity"/>
    <property type="evidence" value="ECO:0007669"/>
    <property type="project" value="UniProtKB-KW"/>
</dbReference>